<dbReference type="Proteomes" id="UP000298285">
    <property type="component" value="Unassembled WGS sequence"/>
</dbReference>
<gene>
    <name evidence="1" type="ORF">E4T88_17070</name>
</gene>
<proteinExistence type="predicted"/>
<dbReference type="EMBL" id="SPPK01000012">
    <property type="protein sequence ID" value="TFU86285.1"/>
    <property type="molecule type" value="Genomic_DNA"/>
</dbReference>
<name>A0A4Y9II20_9BACT</name>
<evidence type="ECO:0000313" key="1">
    <source>
        <dbReference type="EMBL" id="TFU86285.1"/>
    </source>
</evidence>
<evidence type="ECO:0008006" key="3">
    <source>
        <dbReference type="Google" id="ProtNLM"/>
    </source>
</evidence>
<dbReference type="AlphaFoldDB" id="A0A4Y9II20"/>
<comment type="caution">
    <text evidence="1">The sequence shown here is derived from an EMBL/GenBank/DDBJ whole genome shotgun (WGS) entry which is preliminary data.</text>
</comment>
<accession>A0A4Y9II20</accession>
<sequence>MITIEKLLQLEKKYYPNTPDGIVSQYTNGLSIPQNKKMELTQYGITDIEYLIILMFCGNQASIFQQHFIENRTPNELESVLSFLLDSVLDKLPSVDFECLGRFDTYSNIDNYKENSIIKINYYLTVTPHDLGDVAETKMIWLITPLPKEQTQARCIYPIHDLPVPEYQVNFKRNTRFYINKIEQTSPYPLLYVTELKL</sequence>
<evidence type="ECO:0000313" key="2">
    <source>
        <dbReference type="Proteomes" id="UP000298285"/>
    </source>
</evidence>
<organism evidence="1 2">
    <name type="scientific">Dysgonomonas mossii</name>
    <dbReference type="NCBI Taxonomy" id="163665"/>
    <lineage>
        <taxon>Bacteria</taxon>
        <taxon>Pseudomonadati</taxon>
        <taxon>Bacteroidota</taxon>
        <taxon>Bacteroidia</taxon>
        <taxon>Bacteroidales</taxon>
        <taxon>Dysgonomonadaceae</taxon>
        <taxon>Dysgonomonas</taxon>
    </lineage>
</organism>
<dbReference type="OrthoDB" id="1031862at2"/>
<reference evidence="1 2" key="1">
    <citation type="submission" date="2019-03" db="EMBL/GenBank/DDBJ databases">
        <title>Diversity of the mouse oral microbiome.</title>
        <authorList>
            <person name="Joseph S."/>
            <person name="Aduse-Opoku J."/>
            <person name="Curtis M."/>
            <person name="Wade W."/>
            <person name="Hashim A."/>
        </authorList>
    </citation>
    <scope>NUCLEOTIDE SEQUENCE [LARGE SCALE GENOMIC DNA]</scope>
    <source>
        <strain evidence="1 2">P11</strain>
    </source>
</reference>
<dbReference type="RefSeq" id="WP_050702548.1">
    <property type="nucleotide sequence ID" value="NZ_JADGKW010000012.1"/>
</dbReference>
<protein>
    <recommendedName>
        <fullName evidence="3">ADP ribosyltransferase domain-containing protein</fullName>
    </recommendedName>
</protein>